<feature type="signal peptide" evidence="5">
    <location>
        <begin position="1"/>
        <end position="23"/>
    </location>
</feature>
<dbReference type="AlphaFoldDB" id="A0A5D0RK91"/>
<evidence type="ECO:0000313" key="6">
    <source>
        <dbReference type="EMBL" id="TYB81068.1"/>
    </source>
</evidence>
<keyword evidence="4 5" id="KW-0732">Signal</keyword>
<evidence type="ECO:0000256" key="3">
    <source>
        <dbReference type="ARBA" id="ARBA00022448"/>
    </source>
</evidence>
<gene>
    <name evidence="6" type="ORF">FVF75_11535</name>
</gene>
<dbReference type="Proteomes" id="UP000322080">
    <property type="component" value="Unassembled WGS sequence"/>
</dbReference>
<dbReference type="InterPro" id="IPR006059">
    <property type="entry name" value="SBP"/>
</dbReference>
<name>A0A5D0RK91_9RHOB</name>
<dbReference type="EMBL" id="VSIY01000009">
    <property type="protein sequence ID" value="TYB81068.1"/>
    <property type="molecule type" value="Genomic_DNA"/>
</dbReference>
<reference evidence="6 7" key="1">
    <citation type="submission" date="2019-08" db="EMBL/GenBank/DDBJ databases">
        <title>Identification of a novel species of the genus Boseongicola.</title>
        <authorList>
            <person name="Zhang X.-Q."/>
        </authorList>
    </citation>
    <scope>NUCLEOTIDE SEQUENCE [LARGE SCALE GENOMIC DNA]</scope>
    <source>
        <strain evidence="6 7">HY14</strain>
    </source>
</reference>
<dbReference type="Gene3D" id="3.40.190.10">
    <property type="entry name" value="Periplasmic binding protein-like II"/>
    <property type="match status" value="1"/>
</dbReference>
<organism evidence="6 7">
    <name type="scientific">Maritimibacter fusiformis</name>
    <dbReference type="NCBI Taxonomy" id="2603819"/>
    <lineage>
        <taxon>Bacteria</taxon>
        <taxon>Pseudomonadati</taxon>
        <taxon>Pseudomonadota</taxon>
        <taxon>Alphaproteobacteria</taxon>
        <taxon>Rhodobacterales</taxon>
        <taxon>Roseobacteraceae</taxon>
        <taxon>Maritimibacter</taxon>
    </lineage>
</organism>
<dbReference type="RefSeq" id="WP_148378131.1">
    <property type="nucleotide sequence ID" value="NZ_VSIY01000009.1"/>
</dbReference>
<comment type="similarity">
    <text evidence="2">Belongs to the bacterial solute-binding protein 1 family.</text>
</comment>
<dbReference type="Pfam" id="PF01547">
    <property type="entry name" value="SBP_bac_1"/>
    <property type="match status" value="1"/>
</dbReference>
<evidence type="ECO:0000256" key="1">
    <source>
        <dbReference type="ARBA" id="ARBA00004418"/>
    </source>
</evidence>
<keyword evidence="3" id="KW-0813">Transport</keyword>
<dbReference type="SUPFAM" id="SSF53850">
    <property type="entry name" value="Periplasmic binding protein-like II"/>
    <property type="match status" value="1"/>
</dbReference>
<evidence type="ECO:0000256" key="4">
    <source>
        <dbReference type="ARBA" id="ARBA00022729"/>
    </source>
</evidence>
<proteinExistence type="inferred from homology"/>
<dbReference type="PANTHER" id="PTHR43649">
    <property type="entry name" value="ARABINOSE-BINDING PROTEIN-RELATED"/>
    <property type="match status" value="1"/>
</dbReference>
<comment type="caution">
    <text evidence="6">The sequence shown here is derived from an EMBL/GenBank/DDBJ whole genome shotgun (WGS) entry which is preliminary data.</text>
</comment>
<dbReference type="InterPro" id="IPR050490">
    <property type="entry name" value="Bact_solute-bd_prot1"/>
</dbReference>
<evidence type="ECO:0000256" key="2">
    <source>
        <dbReference type="ARBA" id="ARBA00008520"/>
    </source>
</evidence>
<evidence type="ECO:0000313" key="7">
    <source>
        <dbReference type="Proteomes" id="UP000322080"/>
    </source>
</evidence>
<protein>
    <submittedName>
        <fullName evidence="6">Extracellular solute-binding protein</fullName>
    </submittedName>
</protein>
<keyword evidence="7" id="KW-1185">Reference proteome</keyword>
<feature type="chain" id="PRO_5023139723" evidence="5">
    <location>
        <begin position="24"/>
        <end position="412"/>
    </location>
</feature>
<accession>A0A5D0RK91</accession>
<evidence type="ECO:0000256" key="5">
    <source>
        <dbReference type="SAM" id="SignalP"/>
    </source>
</evidence>
<dbReference type="GO" id="GO:0042597">
    <property type="term" value="C:periplasmic space"/>
    <property type="evidence" value="ECO:0007669"/>
    <property type="project" value="UniProtKB-SubCell"/>
</dbReference>
<sequence>MNFKLKSTVAAGVLLATAGGAWADCGIESGSVRILSNDFAALHAVAEWAEKCASATVEVTKNQTEEHKNVQVPALTTNPASYTVAVVATNSIVPLLNDDLIRPLDEYVAKWGDQLLDSQKIVVDGKIMAIAFMANAQHLQYREDILSANGIAVPTSYEDMFAAAEMLREAGVMETPISSNFMPGWNLAAEFVNMYLGTGNDFFEPGSAKLAIDNADGLLVLENMKRMVDYMSADWVTYDSNSTKPVWEAGEVALTIAWGSRAGAMIDESGPAPDIAKATSFAAAPTIGDNTIPSAALWWDGFTIAKNISDEDAEASFRAMMNGLSPEMMAENLDAAVWLIDGYEPTKAASGVIADLQAGARPYPMLPYMGLLHTALGDNLAEFLQGKESAEQALADVTAAYTTAATEAGFLN</sequence>
<dbReference type="PANTHER" id="PTHR43649:SF34">
    <property type="entry name" value="ABC TRANSPORTER PERIPLASMIC-BINDING PROTEIN YCJN-RELATED"/>
    <property type="match status" value="1"/>
</dbReference>
<comment type="subcellular location">
    <subcellularLocation>
        <location evidence="1">Periplasm</location>
    </subcellularLocation>
</comment>